<evidence type="ECO:0000256" key="1">
    <source>
        <dbReference type="SAM" id="Phobius"/>
    </source>
</evidence>
<evidence type="ECO:0000259" key="2">
    <source>
        <dbReference type="Pfam" id="PF03703"/>
    </source>
</evidence>
<name>A0A556QGD9_9BACT</name>
<dbReference type="InterPro" id="IPR005182">
    <property type="entry name" value="YdbS-like_PH"/>
</dbReference>
<feature type="domain" description="YdbS-like PH" evidence="2">
    <location>
        <begin position="67"/>
        <end position="143"/>
    </location>
</feature>
<dbReference type="PANTHER" id="PTHR34473:SF2">
    <property type="entry name" value="UPF0699 TRANSMEMBRANE PROTEIN YDBT"/>
    <property type="match status" value="1"/>
</dbReference>
<evidence type="ECO:0000313" key="4">
    <source>
        <dbReference type="Proteomes" id="UP000315648"/>
    </source>
</evidence>
<dbReference type="AlphaFoldDB" id="A0A556QGD9"/>
<dbReference type="RefSeq" id="WP_144353983.1">
    <property type="nucleotide sequence ID" value="NZ_CBCRVV010000004.1"/>
</dbReference>
<keyword evidence="4" id="KW-1185">Reference proteome</keyword>
<dbReference type="EMBL" id="VMBG01000003">
    <property type="protein sequence ID" value="TSJ75710.1"/>
    <property type="molecule type" value="Genomic_DNA"/>
</dbReference>
<comment type="caution">
    <text evidence="3">The sequence shown here is derived from an EMBL/GenBank/DDBJ whole genome shotgun (WGS) entry which is preliminary data.</text>
</comment>
<proteinExistence type="predicted"/>
<dbReference type="OrthoDB" id="1750577at2"/>
<feature type="transmembrane region" description="Helical" evidence="1">
    <location>
        <begin position="12"/>
        <end position="37"/>
    </location>
</feature>
<reference evidence="3 4" key="1">
    <citation type="submission" date="2019-07" db="EMBL/GenBank/DDBJ databases">
        <title>Description of 53C-WASEF.</title>
        <authorList>
            <person name="Pitt A."/>
            <person name="Hahn M.W."/>
        </authorList>
    </citation>
    <scope>NUCLEOTIDE SEQUENCE [LARGE SCALE GENOMIC DNA]</scope>
    <source>
        <strain evidence="3 4">53C-WASEF</strain>
    </source>
</reference>
<protein>
    <submittedName>
        <fullName evidence="3">PH domain-containing protein</fullName>
    </submittedName>
</protein>
<keyword evidence="1" id="KW-1133">Transmembrane helix</keyword>
<dbReference type="PANTHER" id="PTHR34473">
    <property type="entry name" value="UPF0699 TRANSMEMBRANE PROTEIN YDBS"/>
    <property type="match status" value="1"/>
</dbReference>
<keyword evidence="1" id="KW-0472">Membrane</keyword>
<organism evidence="3 4">
    <name type="scientific">Rariglobus hedericola</name>
    <dbReference type="NCBI Taxonomy" id="2597822"/>
    <lineage>
        <taxon>Bacteria</taxon>
        <taxon>Pseudomonadati</taxon>
        <taxon>Verrucomicrobiota</taxon>
        <taxon>Opitutia</taxon>
        <taxon>Opitutales</taxon>
        <taxon>Opitutaceae</taxon>
        <taxon>Rariglobus</taxon>
    </lineage>
</organism>
<dbReference type="Pfam" id="PF03703">
    <property type="entry name" value="bPH_2"/>
    <property type="match status" value="1"/>
</dbReference>
<feature type="transmembrane region" description="Helical" evidence="1">
    <location>
        <begin position="43"/>
        <end position="65"/>
    </location>
</feature>
<evidence type="ECO:0000313" key="3">
    <source>
        <dbReference type="EMBL" id="TSJ75710.1"/>
    </source>
</evidence>
<accession>A0A556QGD9</accession>
<dbReference type="Proteomes" id="UP000315648">
    <property type="component" value="Unassembled WGS sequence"/>
</dbReference>
<keyword evidence="1" id="KW-0812">Transmembrane</keyword>
<gene>
    <name evidence="3" type="ORF">FPL22_15695</name>
</gene>
<sequence length="196" mass="21622">MKIKEFTPSKKLKSIWIASGFIGSILLGLLGSGIALAAELNGAYGFLFGFLIPFILITGYISLYFPTIRYSVDDEYVTCASGVLWKVKRSIPLDKITNIDVRQGPIERLLGFGQIWIFTPSTGSNIPEEKLIGTEDPYAIKTLIIDISNNRSGDAKNGGSESITIDSPESSIAVLREILTTLKSIDRKMDQRQTRE</sequence>